<proteinExistence type="predicted"/>
<dbReference type="AlphaFoldDB" id="A0A4R5AQP5"/>
<comment type="caution">
    <text evidence="3">The sequence shown here is derived from an EMBL/GenBank/DDBJ whole genome shotgun (WGS) entry which is preliminary data.</text>
</comment>
<evidence type="ECO:0000313" key="4">
    <source>
        <dbReference type="Proteomes" id="UP000294513"/>
    </source>
</evidence>
<keyword evidence="4" id="KW-1185">Reference proteome</keyword>
<dbReference type="Proteomes" id="UP000294513">
    <property type="component" value="Unassembled WGS sequence"/>
</dbReference>
<dbReference type="RefSeq" id="WP_131900133.1">
    <property type="nucleotide sequence ID" value="NZ_SMKU01000236.1"/>
</dbReference>
<reference evidence="3 4" key="1">
    <citation type="submission" date="2019-03" db="EMBL/GenBank/DDBJ databases">
        <title>Draft genome sequences of novel Actinobacteria.</title>
        <authorList>
            <person name="Sahin N."/>
            <person name="Ay H."/>
            <person name="Saygin H."/>
        </authorList>
    </citation>
    <scope>NUCLEOTIDE SEQUENCE [LARGE SCALE GENOMIC DNA]</scope>
    <source>
        <strain evidence="3 4">H3C3</strain>
    </source>
</reference>
<dbReference type="OrthoDB" id="3481021at2"/>
<feature type="region of interest" description="Disordered" evidence="1">
    <location>
        <begin position="40"/>
        <end position="88"/>
    </location>
</feature>
<feature type="transmembrane region" description="Helical" evidence="2">
    <location>
        <begin position="16"/>
        <end position="35"/>
    </location>
</feature>
<organism evidence="3 4">
    <name type="scientific">Actinomadura rubrisoli</name>
    <dbReference type="NCBI Taxonomy" id="2530368"/>
    <lineage>
        <taxon>Bacteria</taxon>
        <taxon>Bacillati</taxon>
        <taxon>Actinomycetota</taxon>
        <taxon>Actinomycetes</taxon>
        <taxon>Streptosporangiales</taxon>
        <taxon>Thermomonosporaceae</taxon>
        <taxon>Actinomadura</taxon>
    </lineage>
</organism>
<name>A0A4R5AQP5_9ACTN</name>
<dbReference type="EMBL" id="SMKU01000236">
    <property type="protein sequence ID" value="TDD74515.1"/>
    <property type="molecule type" value="Genomic_DNA"/>
</dbReference>
<gene>
    <name evidence="3" type="ORF">E1298_32595</name>
</gene>
<accession>A0A4R5AQP5</accession>
<evidence type="ECO:0000313" key="3">
    <source>
        <dbReference type="EMBL" id="TDD74515.1"/>
    </source>
</evidence>
<keyword evidence="2" id="KW-0472">Membrane</keyword>
<feature type="compositionally biased region" description="Basic and acidic residues" evidence="1">
    <location>
        <begin position="48"/>
        <end position="58"/>
    </location>
</feature>
<sequence>MLAAVLANTAPRGAMIGLWLLPIAAVIALVARLPMLTQASSRKLHPQRRNDQHNHRGAEQGGFYEYTPGMYSHSYPPGEVKYNDDVDQ</sequence>
<evidence type="ECO:0000256" key="1">
    <source>
        <dbReference type="SAM" id="MobiDB-lite"/>
    </source>
</evidence>
<evidence type="ECO:0000256" key="2">
    <source>
        <dbReference type="SAM" id="Phobius"/>
    </source>
</evidence>
<protein>
    <submittedName>
        <fullName evidence="3">Uncharacterized protein</fullName>
    </submittedName>
</protein>
<keyword evidence="2" id="KW-1133">Transmembrane helix</keyword>
<keyword evidence="2" id="KW-0812">Transmembrane</keyword>